<evidence type="ECO:0000313" key="2">
    <source>
        <dbReference type="EMBL" id="MPM32036.1"/>
    </source>
</evidence>
<comment type="caution">
    <text evidence="2">The sequence shown here is derived from an EMBL/GenBank/DDBJ whole genome shotgun (WGS) entry which is preliminary data.</text>
</comment>
<organism evidence="2">
    <name type="scientific">bioreactor metagenome</name>
    <dbReference type="NCBI Taxonomy" id="1076179"/>
    <lineage>
        <taxon>unclassified sequences</taxon>
        <taxon>metagenomes</taxon>
        <taxon>ecological metagenomes</taxon>
    </lineage>
</organism>
<proteinExistence type="predicted"/>
<reference evidence="2" key="1">
    <citation type="submission" date="2019-08" db="EMBL/GenBank/DDBJ databases">
        <authorList>
            <person name="Kucharzyk K."/>
            <person name="Murdoch R.W."/>
            <person name="Higgins S."/>
            <person name="Loffler F."/>
        </authorList>
    </citation>
    <scope>NUCLEOTIDE SEQUENCE</scope>
</reference>
<dbReference type="EMBL" id="VSSQ01006247">
    <property type="protein sequence ID" value="MPM32036.1"/>
    <property type="molecule type" value="Genomic_DNA"/>
</dbReference>
<gene>
    <name evidence="2" type="ORF">SDC9_78594</name>
</gene>
<feature type="compositionally biased region" description="Low complexity" evidence="1">
    <location>
        <begin position="97"/>
        <end position="106"/>
    </location>
</feature>
<protein>
    <submittedName>
        <fullName evidence="2">Uncharacterized protein</fullName>
    </submittedName>
</protein>
<evidence type="ECO:0000256" key="1">
    <source>
        <dbReference type="SAM" id="MobiDB-lite"/>
    </source>
</evidence>
<accession>A0A644YU36</accession>
<dbReference type="AlphaFoldDB" id="A0A644YU36"/>
<sequence>MPGGFGIKVEGDGLAVRGHLPGLCGAGRDGRAAVAYVDKLVIELINHKGGLDNSAGGAVGVQAVPGGSDAVVYHHAGVIGGFRACGARGAGGGRWAGGCRAASAAGQHRAKQRGRQE</sequence>
<feature type="region of interest" description="Disordered" evidence="1">
    <location>
        <begin position="90"/>
        <end position="117"/>
    </location>
</feature>
<name>A0A644YU36_9ZZZZ</name>
<feature type="compositionally biased region" description="Basic residues" evidence="1">
    <location>
        <begin position="108"/>
        <end position="117"/>
    </location>
</feature>